<evidence type="ECO:0000256" key="1">
    <source>
        <dbReference type="SAM" id="SignalP"/>
    </source>
</evidence>
<dbReference type="InterPro" id="IPR011659">
    <property type="entry name" value="WD40"/>
</dbReference>
<protein>
    <recommendedName>
        <fullName evidence="4">WD40-like Beta Propeller Repeat</fullName>
    </recommendedName>
</protein>
<dbReference type="RefSeq" id="WP_263050462.1">
    <property type="nucleotide sequence ID" value="NZ_CP106735.1"/>
</dbReference>
<evidence type="ECO:0000313" key="2">
    <source>
        <dbReference type="EMBL" id="UXX78717.1"/>
    </source>
</evidence>
<evidence type="ECO:0000313" key="3">
    <source>
        <dbReference type="Proteomes" id="UP001062165"/>
    </source>
</evidence>
<feature type="signal peptide" evidence="1">
    <location>
        <begin position="1"/>
        <end position="18"/>
    </location>
</feature>
<dbReference type="InterPro" id="IPR015943">
    <property type="entry name" value="WD40/YVTN_repeat-like_dom_sf"/>
</dbReference>
<gene>
    <name evidence="2" type="ORF">N7E81_15260</name>
</gene>
<proteinExistence type="predicted"/>
<keyword evidence="3" id="KW-1185">Reference proteome</keyword>
<evidence type="ECO:0008006" key="4">
    <source>
        <dbReference type="Google" id="ProtNLM"/>
    </source>
</evidence>
<dbReference type="Proteomes" id="UP001062165">
    <property type="component" value="Chromosome"/>
</dbReference>
<dbReference type="SUPFAM" id="SSF82171">
    <property type="entry name" value="DPP6 N-terminal domain-like"/>
    <property type="match status" value="1"/>
</dbReference>
<keyword evidence="1" id="KW-0732">Signal</keyword>
<dbReference type="Gene3D" id="2.120.10.30">
    <property type="entry name" value="TolB, C-terminal domain"/>
    <property type="match status" value="1"/>
</dbReference>
<dbReference type="Gene3D" id="2.130.10.10">
    <property type="entry name" value="YVTN repeat-like/Quinoprotein amine dehydrogenase"/>
    <property type="match status" value="1"/>
</dbReference>
<name>A0ABY6CXR8_9BACT</name>
<dbReference type="Pfam" id="PF07676">
    <property type="entry name" value="PD40"/>
    <property type="match status" value="4"/>
</dbReference>
<organism evidence="2 3">
    <name type="scientific">Reichenbachiella carrageenanivorans</name>
    <dbReference type="NCBI Taxonomy" id="2979869"/>
    <lineage>
        <taxon>Bacteria</taxon>
        <taxon>Pseudomonadati</taxon>
        <taxon>Bacteroidota</taxon>
        <taxon>Cytophagia</taxon>
        <taxon>Cytophagales</taxon>
        <taxon>Reichenbachiellaceae</taxon>
        <taxon>Reichenbachiella</taxon>
    </lineage>
</organism>
<feature type="chain" id="PRO_5045661635" description="WD40-like Beta Propeller Repeat" evidence="1">
    <location>
        <begin position="19"/>
        <end position="302"/>
    </location>
</feature>
<sequence length="302" mass="34394">MKIFSLILLLCLSVNVSAQSPVLFMPDTISTRYKERDMTISLDGNHLLYSIHNYQDDQRMIVEMKKTGKEWGQPKLVAFSGQYKDIEPMFTPDGSRLYFASDRPLFEGDQSMDYNIWYVDRTRKGWSIPVVLDSMINTDGDEFYPSVSNAGTLYFTATRPEGIGKEDIFYSLSQNGVFSKPIALGSAINTVTYEFNAFVDPDENYLLFSSYKRPDGLGSGDLYIAYRVHGQWQLAVNLGSEINSPDLDYCPFVSADGETLYFTSNRKIAHSISSVQELREWMDRPQNGFDDIYCVPMNTIIK</sequence>
<reference evidence="2" key="1">
    <citation type="submission" date="2022-10" db="EMBL/GenBank/DDBJ databases">
        <title>Comparative genomics and taxonomic characterization of three novel marine species of genus Reichenbachiella exhibiting antioxidant and polysaccharide degradation activities.</title>
        <authorList>
            <person name="Muhammad N."/>
            <person name="Lee Y.-J."/>
            <person name="Ko J."/>
            <person name="Kim S.-G."/>
        </authorList>
    </citation>
    <scope>NUCLEOTIDE SEQUENCE</scope>
    <source>
        <strain evidence="2">Wsw4-B4</strain>
    </source>
</reference>
<dbReference type="EMBL" id="CP106735">
    <property type="protein sequence ID" value="UXX78717.1"/>
    <property type="molecule type" value="Genomic_DNA"/>
</dbReference>
<dbReference type="InterPro" id="IPR011042">
    <property type="entry name" value="6-blade_b-propeller_TolB-like"/>
</dbReference>
<accession>A0ABY6CXR8</accession>